<organism evidence="1 2">
    <name type="scientific">Pleurodeles waltl</name>
    <name type="common">Iberian ribbed newt</name>
    <dbReference type="NCBI Taxonomy" id="8319"/>
    <lineage>
        <taxon>Eukaryota</taxon>
        <taxon>Metazoa</taxon>
        <taxon>Chordata</taxon>
        <taxon>Craniata</taxon>
        <taxon>Vertebrata</taxon>
        <taxon>Euteleostomi</taxon>
        <taxon>Amphibia</taxon>
        <taxon>Batrachia</taxon>
        <taxon>Caudata</taxon>
        <taxon>Salamandroidea</taxon>
        <taxon>Salamandridae</taxon>
        <taxon>Pleurodelinae</taxon>
        <taxon>Pleurodeles</taxon>
    </lineage>
</organism>
<reference evidence="1" key="1">
    <citation type="journal article" date="2022" name="bioRxiv">
        <title>Sequencing and chromosome-scale assembly of the giantPleurodeles waltlgenome.</title>
        <authorList>
            <person name="Brown T."/>
            <person name="Elewa A."/>
            <person name="Iarovenko S."/>
            <person name="Subramanian E."/>
            <person name="Araus A.J."/>
            <person name="Petzold A."/>
            <person name="Susuki M."/>
            <person name="Suzuki K.-i.T."/>
            <person name="Hayashi T."/>
            <person name="Toyoda A."/>
            <person name="Oliveira C."/>
            <person name="Osipova E."/>
            <person name="Leigh N.D."/>
            <person name="Simon A."/>
            <person name="Yun M.H."/>
        </authorList>
    </citation>
    <scope>NUCLEOTIDE SEQUENCE</scope>
    <source>
        <strain evidence="1">20211129_DDA</strain>
        <tissue evidence="1">Liver</tissue>
    </source>
</reference>
<sequence length="55" mass="6064">LTSFGLLQLPLRVEHFGTAYIAVKKILSSPSLKIIFLKEEKTTNKSQPSTHPGVV</sequence>
<comment type="caution">
    <text evidence="1">The sequence shown here is derived from an EMBL/GenBank/DDBJ whole genome shotgun (WGS) entry which is preliminary data.</text>
</comment>
<evidence type="ECO:0000313" key="1">
    <source>
        <dbReference type="EMBL" id="KAJ1159669.1"/>
    </source>
</evidence>
<feature type="non-terminal residue" evidence="1">
    <location>
        <position position="1"/>
    </location>
</feature>
<keyword evidence="2" id="KW-1185">Reference proteome</keyword>
<evidence type="ECO:0000313" key="2">
    <source>
        <dbReference type="Proteomes" id="UP001066276"/>
    </source>
</evidence>
<feature type="non-terminal residue" evidence="1">
    <location>
        <position position="55"/>
    </location>
</feature>
<protein>
    <submittedName>
        <fullName evidence="1">Uncharacterized protein</fullName>
    </submittedName>
</protein>
<dbReference type="Proteomes" id="UP001066276">
    <property type="component" value="Chromosome 4_2"/>
</dbReference>
<dbReference type="AlphaFoldDB" id="A0AAV7S5A8"/>
<dbReference type="EMBL" id="JANPWB010000008">
    <property type="protein sequence ID" value="KAJ1159669.1"/>
    <property type="molecule type" value="Genomic_DNA"/>
</dbReference>
<proteinExistence type="predicted"/>
<name>A0AAV7S5A8_PLEWA</name>
<gene>
    <name evidence="1" type="ORF">NDU88_000174</name>
</gene>
<accession>A0AAV7S5A8</accession>